<keyword evidence="3" id="KW-1185">Reference proteome</keyword>
<organism evidence="2 3">
    <name type="scientific">Mucilaginibacter gossypiicola</name>
    <dbReference type="NCBI Taxonomy" id="551995"/>
    <lineage>
        <taxon>Bacteria</taxon>
        <taxon>Pseudomonadati</taxon>
        <taxon>Bacteroidota</taxon>
        <taxon>Sphingobacteriia</taxon>
        <taxon>Sphingobacteriales</taxon>
        <taxon>Sphingobacteriaceae</taxon>
        <taxon>Mucilaginibacter</taxon>
    </lineage>
</organism>
<dbReference type="Pfam" id="PF01522">
    <property type="entry name" value="Polysacc_deac_1"/>
    <property type="match status" value="1"/>
</dbReference>
<dbReference type="Gene3D" id="3.20.20.370">
    <property type="entry name" value="Glycoside hydrolase/deacetylase"/>
    <property type="match status" value="1"/>
</dbReference>
<dbReference type="PROSITE" id="PS51677">
    <property type="entry name" value="NODB"/>
    <property type="match status" value="1"/>
</dbReference>
<name>A0A1H8LKT7_9SPHI</name>
<dbReference type="PANTHER" id="PTHR10587:SF137">
    <property type="entry name" value="4-DEOXY-4-FORMAMIDO-L-ARABINOSE-PHOSPHOUNDECAPRENOL DEFORMYLASE ARND-RELATED"/>
    <property type="match status" value="1"/>
</dbReference>
<sequence length="268" mass="31274">MILLGFDVEEFDMPFEYGKSITFDEQLEISTRGTHTILALLKQKNIKVTFFCTANYAINKPDIIKQMVTDGHEIASHGYYHSDFKIEHLRQSKLALEDISRTEVTGFRMARMMPVDEAEIAKAGYEYNSSINPTWLPGRYNNFDKPRTWFYDHDVLQIPASVSPLIRFPLFWLSFHNLPLSLLKRMASATHKKDGYLNLYFHPWEFTDLHDKEKFGFPGYVSKNSGEAFARRIGDFIDWAMDNGYTFRRTDGFCETIKNKNKQEPVLH</sequence>
<proteinExistence type="predicted"/>
<dbReference type="CDD" id="cd10941">
    <property type="entry name" value="CE4_PuuE_HpPgdA_like_2"/>
    <property type="match status" value="1"/>
</dbReference>
<dbReference type="SUPFAM" id="SSF88713">
    <property type="entry name" value="Glycoside hydrolase/deacetylase"/>
    <property type="match status" value="1"/>
</dbReference>
<dbReference type="GO" id="GO:0005975">
    <property type="term" value="P:carbohydrate metabolic process"/>
    <property type="evidence" value="ECO:0007669"/>
    <property type="project" value="InterPro"/>
</dbReference>
<dbReference type="InterPro" id="IPR011330">
    <property type="entry name" value="Glyco_hydro/deAcase_b/a-brl"/>
</dbReference>
<dbReference type="OrthoDB" id="9806342at2"/>
<gene>
    <name evidence="2" type="ORF">SAMN05192574_105142</name>
</gene>
<feature type="domain" description="NodB homology" evidence="1">
    <location>
        <begin position="17"/>
        <end position="83"/>
    </location>
</feature>
<dbReference type="InterPro" id="IPR045235">
    <property type="entry name" value="PuuE_HpPgdA-like"/>
</dbReference>
<reference evidence="3" key="1">
    <citation type="submission" date="2016-10" db="EMBL/GenBank/DDBJ databases">
        <authorList>
            <person name="Varghese N."/>
            <person name="Submissions S."/>
        </authorList>
    </citation>
    <scope>NUCLEOTIDE SEQUENCE [LARGE SCALE GENOMIC DNA]</scope>
    <source>
        <strain evidence="3">Gh-48</strain>
    </source>
</reference>
<dbReference type="InterPro" id="IPR050248">
    <property type="entry name" value="Polysacc_deacetylase_ArnD"/>
</dbReference>
<evidence type="ECO:0000313" key="2">
    <source>
        <dbReference type="EMBL" id="SEO05764.1"/>
    </source>
</evidence>
<dbReference type="GO" id="GO:0016810">
    <property type="term" value="F:hydrolase activity, acting on carbon-nitrogen (but not peptide) bonds"/>
    <property type="evidence" value="ECO:0007669"/>
    <property type="project" value="InterPro"/>
</dbReference>
<dbReference type="RefSeq" id="WP_091212001.1">
    <property type="nucleotide sequence ID" value="NZ_FOCL01000005.1"/>
</dbReference>
<accession>A0A1H8LKT7</accession>
<protein>
    <recommendedName>
        <fullName evidence="1">NodB homology domain-containing protein</fullName>
    </recommendedName>
</protein>
<dbReference type="InterPro" id="IPR002509">
    <property type="entry name" value="NODB_dom"/>
</dbReference>
<dbReference type="STRING" id="551995.SAMN05192574_105142"/>
<evidence type="ECO:0000259" key="1">
    <source>
        <dbReference type="PROSITE" id="PS51677"/>
    </source>
</evidence>
<dbReference type="EMBL" id="FOCL01000005">
    <property type="protein sequence ID" value="SEO05764.1"/>
    <property type="molecule type" value="Genomic_DNA"/>
</dbReference>
<dbReference type="PANTHER" id="PTHR10587">
    <property type="entry name" value="GLYCOSYL TRANSFERASE-RELATED"/>
    <property type="match status" value="1"/>
</dbReference>
<dbReference type="Proteomes" id="UP000198942">
    <property type="component" value="Unassembled WGS sequence"/>
</dbReference>
<evidence type="ECO:0000313" key="3">
    <source>
        <dbReference type="Proteomes" id="UP000198942"/>
    </source>
</evidence>
<dbReference type="AlphaFoldDB" id="A0A1H8LKT7"/>